<dbReference type="EC" id="2.7.11.1" evidence="4"/>
<dbReference type="InterPro" id="IPR016024">
    <property type="entry name" value="ARM-type_fold"/>
</dbReference>
<dbReference type="EMBL" id="JANBQF010001653">
    <property type="protein sequence ID" value="KAJ1996785.1"/>
    <property type="molecule type" value="Genomic_DNA"/>
</dbReference>
<name>A0A9W8B6I9_9FUNG</name>
<dbReference type="PANTHER" id="PTHR17583:SF0">
    <property type="entry name" value="PHOSPHOINOSITIDE 3-KINASE REGULATORY SUBUNIT 4"/>
    <property type="match status" value="1"/>
</dbReference>
<feature type="domain" description="Phosphatase 2A Regulatory Subunit A helical" evidence="3">
    <location>
        <begin position="162"/>
        <end position="255"/>
    </location>
</feature>
<dbReference type="GO" id="GO:0045324">
    <property type="term" value="P:late endosome to vacuole transport"/>
    <property type="evidence" value="ECO:0007669"/>
    <property type="project" value="InterPro"/>
</dbReference>
<dbReference type="GO" id="GO:0034272">
    <property type="term" value="C:phosphatidylinositol 3-kinase complex, class III, type II"/>
    <property type="evidence" value="ECO:0007669"/>
    <property type="project" value="TreeGrafter"/>
</dbReference>
<dbReference type="Pfam" id="PF22956">
    <property type="entry name" value="VPS15-like_hel"/>
    <property type="match status" value="1"/>
</dbReference>
<protein>
    <submittedName>
        <fullName evidence="4">Serine/threonine-protein kinase</fullName>
        <ecNumber evidence="4">2.7.11.1</ecNumber>
    </submittedName>
</protein>
<keyword evidence="5" id="KW-1185">Reference proteome</keyword>
<dbReference type="PANTHER" id="PTHR17583">
    <property type="entry name" value="PHOSPHOINOSITIDE 3-KINASE REGULATORY SUBUNIT 4"/>
    <property type="match status" value="1"/>
</dbReference>
<feature type="repeat" description="HEAT" evidence="2">
    <location>
        <begin position="200"/>
        <end position="232"/>
    </location>
</feature>
<dbReference type="InterPro" id="IPR055231">
    <property type="entry name" value="2AA_helical"/>
</dbReference>
<keyword evidence="4" id="KW-0418">Kinase</keyword>
<sequence>MASRQCCCIAPERFYDPGSKIALLLATPRDSRGGTSSTNGQLALQPSMDIFSAGCVVAELFLDGNPLFSLSRLLQYRKGAISSDNLVSGIPDAEIAGLIQHMIQLDPEARLSAAEYLDRWAPVFPRAPLAAYMDKADPDLRMQTLYDEVRATHGDELCEIAASVACANIRNCQLPGSRCMGIKVLLWCSRGSMKGDPDLILPYLVALAADPSPRVRAEAVVAIRDLLLDLDRLTPINANIFDDYLAPHLQNFAGDA</sequence>
<dbReference type="Proteomes" id="UP001150907">
    <property type="component" value="Unassembled WGS sequence"/>
</dbReference>
<reference evidence="4" key="1">
    <citation type="submission" date="2022-07" db="EMBL/GenBank/DDBJ databases">
        <title>Phylogenomic reconstructions and comparative analyses of Kickxellomycotina fungi.</title>
        <authorList>
            <person name="Reynolds N.K."/>
            <person name="Stajich J.E."/>
            <person name="Barry K."/>
            <person name="Grigoriev I.V."/>
            <person name="Crous P."/>
            <person name="Smith M.E."/>
        </authorList>
    </citation>
    <scope>NUCLEOTIDE SEQUENCE</scope>
    <source>
        <strain evidence="4">IMI 214461</strain>
    </source>
</reference>
<evidence type="ECO:0000256" key="1">
    <source>
        <dbReference type="ARBA" id="ARBA00022737"/>
    </source>
</evidence>
<dbReference type="InterPro" id="IPR011009">
    <property type="entry name" value="Kinase-like_dom_sf"/>
</dbReference>
<evidence type="ECO:0000256" key="2">
    <source>
        <dbReference type="PROSITE-ProRule" id="PRU00103"/>
    </source>
</evidence>
<evidence type="ECO:0000313" key="5">
    <source>
        <dbReference type="Proteomes" id="UP001150907"/>
    </source>
</evidence>
<dbReference type="Gene3D" id="1.10.510.10">
    <property type="entry name" value="Transferase(Phosphotransferase) domain 1"/>
    <property type="match status" value="1"/>
</dbReference>
<proteinExistence type="predicted"/>
<gene>
    <name evidence="4" type="primary">VPS15_2</name>
    <name evidence="4" type="ORF">H4R26_006064</name>
</gene>
<dbReference type="SUPFAM" id="SSF48371">
    <property type="entry name" value="ARM repeat"/>
    <property type="match status" value="1"/>
</dbReference>
<accession>A0A9W8B6I9</accession>
<dbReference type="InterPro" id="IPR021133">
    <property type="entry name" value="HEAT_type_2"/>
</dbReference>
<dbReference type="GO" id="GO:0016236">
    <property type="term" value="P:macroautophagy"/>
    <property type="evidence" value="ECO:0007669"/>
    <property type="project" value="InterPro"/>
</dbReference>
<comment type="caution">
    <text evidence="4">The sequence shown here is derived from an EMBL/GenBank/DDBJ whole genome shotgun (WGS) entry which is preliminary data.</text>
</comment>
<organism evidence="4 5">
    <name type="scientific">Coemansia thaxteri</name>
    <dbReference type="NCBI Taxonomy" id="2663907"/>
    <lineage>
        <taxon>Eukaryota</taxon>
        <taxon>Fungi</taxon>
        <taxon>Fungi incertae sedis</taxon>
        <taxon>Zoopagomycota</taxon>
        <taxon>Kickxellomycotina</taxon>
        <taxon>Kickxellomycetes</taxon>
        <taxon>Kickxellales</taxon>
        <taxon>Kickxellaceae</taxon>
        <taxon>Coemansia</taxon>
    </lineage>
</organism>
<dbReference type="AlphaFoldDB" id="A0A9W8B6I9"/>
<dbReference type="GO" id="GO:0034271">
    <property type="term" value="C:phosphatidylinositol 3-kinase complex, class III, type I"/>
    <property type="evidence" value="ECO:0007669"/>
    <property type="project" value="TreeGrafter"/>
</dbReference>
<dbReference type="GO" id="GO:0006623">
    <property type="term" value="P:protein targeting to vacuole"/>
    <property type="evidence" value="ECO:0007669"/>
    <property type="project" value="TreeGrafter"/>
</dbReference>
<dbReference type="InterPro" id="IPR045162">
    <property type="entry name" value="Vps15-like"/>
</dbReference>
<feature type="non-terminal residue" evidence="4">
    <location>
        <position position="256"/>
    </location>
</feature>
<dbReference type="GO" id="GO:0004674">
    <property type="term" value="F:protein serine/threonine kinase activity"/>
    <property type="evidence" value="ECO:0007669"/>
    <property type="project" value="UniProtKB-EC"/>
</dbReference>
<dbReference type="GO" id="GO:0071561">
    <property type="term" value="C:nucleus-vacuole junction"/>
    <property type="evidence" value="ECO:0007669"/>
    <property type="project" value="TreeGrafter"/>
</dbReference>
<evidence type="ECO:0000313" key="4">
    <source>
        <dbReference type="EMBL" id="KAJ1996785.1"/>
    </source>
</evidence>
<dbReference type="GO" id="GO:0005770">
    <property type="term" value="C:late endosome"/>
    <property type="evidence" value="ECO:0007669"/>
    <property type="project" value="TreeGrafter"/>
</dbReference>
<keyword evidence="1" id="KW-0677">Repeat</keyword>
<keyword evidence="4" id="KW-0808">Transferase</keyword>
<dbReference type="SUPFAM" id="SSF56112">
    <property type="entry name" value="Protein kinase-like (PK-like)"/>
    <property type="match status" value="1"/>
</dbReference>
<dbReference type="PROSITE" id="PS50077">
    <property type="entry name" value="HEAT_REPEAT"/>
    <property type="match status" value="1"/>
</dbReference>
<dbReference type="OrthoDB" id="242910at2759"/>
<evidence type="ECO:0000259" key="3">
    <source>
        <dbReference type="Pfam" id="PF22956"/>
    </source>
</evidence>